<keyword evidence="1" id="KW-0812">Transmembrane</keyword>
<evidence type="ECO:0000313" key="2">
    <source>
        <dbReference type="EMBL" id="NIE44678.1"/>
    </source>
</evidence>
<proteinExistence type="predicted"/>
<dbReference type="AlphaFoldDB" id="A0A6G5A281"/>
<protein>
    <submittedName>
        <fullName evidence="2">Putative secreted protein</fullName>
    </submittedName>
</protein>
<keyword evidence="1" id="KW-0472">Membrane</keyword>
<evidence type="ECO:0000256" key="1">
    <source>
        <dbReference type="SAM" id="Phobius"/>
    </source>
</evidence>
<sequence length="144" mass="16282">MKMSGLYIPAAVGIGFLLLCSVRIVAMFLTFAMPWWQSIGFSCRLAKSSTMLLMNVMCNYSSKFCGILGWHLMDDKADYPALYNTQIISWNRMVSCQCTFYEGPNALFPAKSARWRAPIRLCSCSQTNSVCVMLWCMPPNECKV</sequence>
<feature type="transmembrane region" description="Helical" evidence="1">
    <location>
        <begin position="6"/>
        <end position="31"/>
    </location>
</feature>
<keyword evidence="1" id="KW-1133">Transmembrane helix</keyword>
<accession>A0A6G5A281</accession>
<dbReference type="EMBL" id="GIKN01002405">
    <property type="protein sequence ID" value="NIE44678.1"/>
    <property type="molecule type" value="Transcribed_RNA"/>
</dbReference>
<reference evidence="2" key="1">
    <citation type="submission" date="2020-03" db="EMBL/GenBank/DDBJ databases">
        <title>A transcriptome and proteome of the tick Rhipicephalus microplus shaped by the genetic composition of its hosts and developmental stage.</title>
        <authorList>
            <person name="Garcia G.R."/>
            <person name="Ribeiro J.M.C."/>
            <person name="Maruyama S.R."/>
            <person name="Gardinasse L.G."/>
            <person name="Nelson K."/>
            <person name="Ferreira B.R."/>
            <person name="Andrade T.G."/>
            <person name="Santos I.K.F.M."/>
        </authorList>
    </citation>
    <scope>NUCLEOTIDE SEQUENCE</scope>
    <source>
        <strain evidence="2">NSGR</strain>
        <tissue evidence="2">Salivary glands</tissue>
    </source>
</reference>
<name>A0A6G5A281_RHIMP</name>
<organism evidence="2">
    <name type="scientific">Rhipicephalus microplus</name>
    <name type="common">Cattle tick</name>
    <name type="synonym">Boophilus microplus</name>
    <dbReference type="NCBI Taxonomy" id="6941"/>
    <lineage>
        <taxon>Eukaryota</taxon>
        <taxon>Metazoa</taxon>
        <taxon>Ecdysozoa</taxon>
        <taxon>Arthropoda</taxon>
        <taxon>Chelicerata</taxon>
        <taxon>Arachnida</taxon>
        <taxon>Acari</taxon>
        <taxon>Parasitiformes</taxon>
        <taxon>Ixodida</taxon>
        <taxon>Ixodoidea</taxon>
        <taxon>Ixodidae</taxon>
        <taxon>Rhipicephalinae</taxon>
        <taxon>Rhipicephalus</taxon>
        <taxon>Boophilus</taxon>
    </lineage>
</organism>